<feature type="domain" description="Amidohydrolase 3" evidence="1">
    <location>
        <begin position="46"/>
        <end position="262"/>
    </location>
</feature>
<dbReference type="GO" id="GO:0005829">
    <property type="term" value="C:cytosol"/>
    <property type="evidence" value="ECO:0007669"/>
    <property type="project" value="TreeGrafter"/>
</dbReference>
<evidence type="ECO:0000313" key="3">
    <source>
        <dbReference type="Proteomes" id="UP000282971"/>
    </source>
</evidence>
<gene>
    <name evidence="2" type="ORF">EOD43_17050</name>
</gene>
<dbReference type="Gene3D" id="3.20.20.140">
    <property type="entry name" value="Metal-dependent hydrolases"/>
    <property type="match status" value="2"/>
</dbReference>
<name>A0A437M0I5_9SPHN</name>
<dbReference type="InterPro" id="IPR032466">
    <property type="entry name" value="Metal_Hydrolase"/>
</dbReference>
<evidence type="ECO:0000313" key="2">
    <source>
        <dbReference type="EMBL" id="RVT91219.1"/>
    </source>
</evidence>
<dbReference type="OrthoDB" id="9766983at2"/>
<dbReference type="InterPro" id="IPR050378">
    <property type="entry name" value="Metallo-dep_Hydrolases_sf"/>
</dbReference>
<sequence>MKLGFLIKGGTVVDGTGAPAYRADVRVTDDRISEIGQNLERQGREQVIDATGCYVTPGFMETHNHFDAPMWWLPSMEPMPGYGVTTSINGNCGFGAAPVSSDPKVRLEAVKIFSFFEDIPEKPFMDRLPWDWTTWGEYRSSIERNLKLPLNFASYCGHIPLRLTVMGLDAWERAATPAEIAKMAELLDEALAAGAIGLSTNYLDNDGKDRRIVTKLADDAEMNALFDVLERYPGRVFQVIVDWVMRVDAPATMDRFVGLLRGRNIRTQFTGAVPTLAYQDKIVAPAIEMHEARKAEGLDIWAGYHHVASTVLIGFMNSLVWAQINNYVWNEIIDERDEQKKLDMLADPTWRARARESWNSVRDVSRAKHADAFELFDSETNAGPTGILLSQFMKDRGYDHPSDALADWVIENGVHSNLRMEEAPKHKDALPYMFNDNLAIGNLSDAGAHGKMFCGAGDNVLLLTRHVRDSQDLTIEQAVHLLSGRIADFFNLLPERGTLHVGKKADVTVFNLDEIERRPEYKRFDVPDGEGGVTYRYSREAAPMRLTLVNGEATFVRGEFTGKFPGQVVTAVADEPPLAQAAE</sequence>
<dbReference type="Gene3D" id="2.30.40.10">
    <property type="entry name" value="Urease, subunit C, domain 1"/>
    <property type="match status" value="2"/>
</dbReference>
<dbReference type="GO" id="GO:0016812">
    <property type="term" value="F:hydrolase activity, acting on carbon-nitrogen (but not peptide) bonds, in cyclic amides"/>
    <property type="evidence" value="ECO:0007669"/>
    <property type="project" value="TreeGrafter"/>
</dbReference>
<proteinExistence type="predicted"/>
<dbReference type="InterPro" id="IPR013108">
    <property type="entry name" value="Amidohydro_3"/>
</dbReference>
<dbReference type="Proteomes" id="UP000282971">
    <property type="component" value="Unassembled WGS sequence"/>
</dbReference>
<dbReference type="InterPro" id="IPR011059">
    <property type="entry name" value="Metal-dep_hydrolase_composite"/>
</dbReference>
<dbReference type="PANTHER" id="PTHR11647:SF1">
    <property type="entry name" value="COLLAPSIN RESPONSE MEDIATOR PROTEIN"/>
    <property type="match status" value="1"/>
</dbReference>
<comment type="caution">
    <text evidence="2">The sequence shown here is derived from an EMBL/GenBank/DDBJ whole genome shotgun (WGS) entry which is preliminary data.</text>
</comment>
<dbReference type="RefSeq" id="WP_127745232.1">
    <property type="nucleotide sequence ID" value="NZ_SACN01000002.1"/>
</dbReference>
<dbReference type="AlphaFoldDB" id="A0A437M0I5"/>
<dbReference type="SUPFAM" id="SSF51556">
    <property type="entry name" value="Metallo-dependent hydrolases"/>
    <property type="match status" value="1"/>
</dbReference>
<keyword evidence="3" id="KW-1185">Reference proteome</keyword>
<organism evidence="2 3">
    <name type="scientific">Sphingomonas crocodyli</name>
    <dbReference type="NCBI Taxonomy" id="1979270"/>
    <lineage>
        <taxon>Bacteria</taxon>
        <taxon>Pseudomonadati</taxon>
        <taxon>Pseudomonadota</taxon>
        <taxon>Alphaproteobacteria</taxon>
        <taxon>Sphingomonadales</taxon>
        <taxon>Sphingomonadaceae</taxon>
        <taxon>Sphingomonas</taxon>
    </lineage>
</organism>
<evidence type="ECO:0000259" key="1">
    <source>
        <dbReference type="Pfam" id="PF07969"/>
    </source>
</evidence>
<feature type="domain" description="Amidohydrolase 3" evidence="1">
    <location>
        <begin position="421"/>
        <end position="553"/>
    </location>
</feature>
<reference evidence="2 3" key="1">
    <citation type="submission" date="2019-01" db="EMBL/GenBank/DDBJ databases">
        <authorList>
            <person name="Chen W.-M."/>
        </authorList>
    </citation>
    <scope>NUCLEOTIDE SEQUENCE [LARGE SCALE GENOMIC DNA]</scope>
    <source>
        <strain evidence="2 3">CCP-7</strain>
    </source>
</reference>
<dbReference type="EMBL" id="SACN01000002">
    <property type="protein sequence ID" value="RVT91219.1"/>
    <property type="molecule type" value="Genomic_DNA"/>
</dbReference>
<accession>A0A437M0I5</accession>
<dbReference type="SUPFAM" id="SSF51338">
    <property type="entry name" value="Composite domain of metallo-dependent hydrolases"/>
    <property type="match status" value="1"/>
</dbReference>
<dbReference type="PANTHER" id="PTHR11647">
    <property type="entry name" value="HYDRANTOINASE/DIHYDROPYRIMIDINASE FAMILY MEMBER"/>
    <property type="match status" value="1"/>
</dbReference>
<protein>
    <submittedName>
        <fullName evidence="2">D-aminoacylase</fullName>
    </submittedName>
</protein>
<dbReference type="Pfam" id="PF07969">
    <property type="entry name" value="Amidohydro_3"/>
    <property type="match status" value="2"/>
</dbReference>